<dbReference type="Gene3D" id="3.40.50.720">
    <property type="entry name" value="NAD(P)-binding Rossmann-like Domain"/>
    <property type="match status" value="1"/>
</dbReference>
<evidence type="ECO:0000313" key="10">
    <source>
        <dbReference type="Proteomes" id="UP001147747"/>
    </source>
</evidence>
<dbReference type="InterPro" id="IPR002328">
    <property type="entry name" value="ADH_Zn_CS"/>
</dbReference>
<evidence type="ECO:0008006" key="11">
    <source>
        <dbReference type="Google" id="ProtNLM"/>
    </source>
</evidence>
<dbReference type="AlphaFoldDB" id="A0A9W9VQM5"/>
<dbReference type="SUPFAM" id="SSF51735">
    <property type="entry name" value="NAD(P)-binding Rossmann-fold domains"/>
    <property type="match status" value="1"/>
</dbReference>
<reference evidence="9" key="2">
    <citation type="journal article" date="2023" name="IMA Fungus">
        <title>Comparative genomic study of the Penicillium genus elucidates a diverse pangenome and 15 lateral gene transfer events.</title>
        <authorList>
            <person name="Petersen C."/>
            <person name="Sorensen T."/>
            <person name="Nielsen M.R."/>
            <person name="Sondergaard T.E."/>
            <person name="Sorensen J.L."/>
            <person name="Fitzpatrick D.A."/>
            <person name="Frisvad J.C."/>
            <person name="Nielsen K.L."/>
        </authorList>
    </citation>
    <scope>NUCLEOTIDE SEQUENCE</scope>
    <source>
        <strain evidence="9">IBT 29677</strain>
    </source>
</reference>
<evidence type="ECO:0000256" key="4">
    <source>
        <dbReference type="ARBA" id="ARBA00022833"/>
    </source>
</evidence>
<sequence>MKAVVYTGESKISVEDRPKPVILDPTDAIVRVLHTTICGTDLHILQGHVSTCTPGRILGHEGVGMIDSLGADVTNFTVGQIVVISCITSCGACYYCQRKMPSQCETGGWILGNKIDGTQAEYVRIPHAPLSLHVLPESIDQKVAVTLSDTVPTSYECGILNGDIQPGSTVVIIGTGPIGLTILQMARKLFSPSMTAVVGRGHPRLETATSMGADHTFSVLDGQDSAVSSALSVTQERGYDVVIEAVGTPQSFEIAQALVGAGGTIASLGVFGESCELHLEKLWNRNICLRTRLIDAVSTPDILNMVKTGSIDPHFLISHNFSFDDIHNAYEAFGEPSKHGALKVAVTMPEIVMNGSS</sequence>
<feature type="domain" description="Alcohol dehydrogenase-like N-terminal" evidence="8">
    <location>
        <begin position="25"/>
        <end position="128"/>
    </location>
</feature>
<evidence type="ECO:0000256" key="5">
    <source>
        <dbReference type="ARBA" id="ARBA00023002"/>
    </source>
</evidence>
<accession>A0A9W9VQM5</accession>
<feature type="domain" description="Alcohol dehydrogenase-like C-terminal" evidence="7">
    <location>
        <begin position="177"/>
        <end position="291"/>
    </location>
</feature>
<reference evidence="9" key="1">
    <citation type="submission" date="2022-12" db="EMBL/GenBank/DDBJ databases">
        <authorList>
            <person name="Petersen C."/>
        </authorList>
    </citation>
    <scope>NUCLEOTIDE SEQUENCE</scope>
    <source>
        <strain evidence="9">IBT 29677</strain>
    </source>
</reference>
<dbReference type="OrthoDB" id="442947at2759"/>
<comment type="similarity">
    <text evidence="2 6">Belongs to the zinc-containing alcohol dehydrogenase family.</text>
</comment>
<keyword evidence="3 6" id="KW-0479">Metal-binding</keyword>
<protein>
    <recommendedName>
        <fullName evidence="11">Enoyl reductase (ER) domain-containing protein</fullName>
    </recommendedName>
</protein>
<dbReference type="InterPro" id="IPR013154">
    <property type="entry name" value="ADH-like_N"/>
</dbReference>
<dbReference type="InterPro" id="IPR013149">
    <property type="entry name" value="ADH-like_C"/>
</dbReference>
<keyword evidence="10" id="KW-1185">Reference proteome</keyword>
<proteinExistence type="inferred from homology"/>
<dbReference type="Pfam" id="PF00107">
    <property type="entry name" value="ADH_zinc_N"/>
    <property type="match status" value="1"/>
</dbReference>
<keyword evidence="5" id="KW-0560">Oxidoreductase</keyword>
<dbReference type="Proteomes" id="UP001147747">
    <property type="component" value="Unassembled WGS sequence"/>
</dbReference>
<comment type="caution">
    <text evidence="9">The sequence shown here is derived from an EMBL/GenBank/DDBJ whole genome shotgun (WGS) entry which is preliminary data.</text>
</comment>
<dbReference type="PROSITE" id="PS00059">
    <property type="entry name" value="ADH_ZINC"/>
    <property type="match status" value="1"/>
</dbReference>
<evidence type="ECO:0000256" key="3">
    <source>
        <dbReference type="ARBA" id="ARBA00022723"/>
    </source>
</evidence>
<comment type="cofactor">
    <cofactor evidence="1 6">
        <name>Zn(2+)</name>
        <dbReference type="ChEBI" id="CHEBI:29105"/>
    </cofactor>
</comment>
<evidence type="ECO:0000313" key="9">
    <source>
        <dbReference type="EMBL" id="KAJ5387536.1"/>
    </source>
</evidence>
<keyword evidence="4 6" id="KW-0862">Zinc</keyword>
<dbReference type="Pfam" id="PF08240">
    <property type="entry name" value="ADH_N"/>
    <property type="match status" value="1"/>
</dbReference>
<evidence type="ECO:0000256" key="2">
    <source>
        <dbReference type="ARBA" id="ARBA00008072"/>
    </source>
</evidence>
<dbReference type="GeneID" id="81373694"/>
<dbReference type="CDD" id="cd08286">
    <property type="entry name" value="FDH_like_ADH2"/>
    <property type="match status" value="1"/>
</dbReference>
<dbReference type="SUPFAM" id="SSF50129">
    <property type="entry name" value="GroES-like"/>
    <property type="match status" value="1"/>
</dbReference>
<evidence type="ECO:0000259" key="8">
    <source>
        <dbReference type="Pfam" id="PF08240"/>
    </source>
</evidence>
<evidence type="ECO:0000256" key="1">
    <source>
        <dbReference type="ARBA" id="ARBA00001947"/>
    </source>
</evidence>
<evidence type="ECO:0000259" key="7">
    <source>
        <dbReference type="Pfam" id="PF00107"/>
    </source>
</evidence>
<dbReference type="GO" id="GO:0008270">
    <property type="term" value="F:zinc ion binding"/>
    <property type="evidence" value="ECO:0007669"/>
    <property type="project" value="InterPro"/>
</dbReference>
<name>A0A9W9VQM5_9EURO</name>
<dbReference type="Gene3D" id="3.90.180.10">
    <property type="entry name" value="Medium-chain alcohol dehydrogenases, catalytic domain"/>
    <property type="match status" value="2"/>
</dbReference>
<dbReference type="RefSeq" id="XP_056485334.1">
    <property type="nucleotide sequence ID" value="XM_056634714.1"/>
</dbReference>
<dbReference type="GO" id="GO:0016491">
    <property type="term" value="F:oxidoreductase activity"/>
    <property type="evidence" value="ECO:0007669"/>
    <property type="project" value="UniProtKB-KW"/>
</dbReference>
<dbReference type="InterPro" id="IPR036291">
    <property type="entry name" value="NAD(P)-bd_dom_sf"/>
</dbReference>
<gene>
    <name evidence="9" type="ORF">N7509_010077</name>
</gene>
<dbReference type="PANTHER" id="PTHR42813">
    <property type="entry name" value="ZINC-TYPE ALCOHOL DEHYDROGENASE-LIKE"/>
    <property type="match status" value="1"/>
</dbReference>
<dbReference type="PANTHER" id="PTHR42813:SF4">
    <property type="entry name" value="NADP-DEPENDENT ISOPROPANOL DEHYDROGENASE"/>
    <property type="match status" value="1"/>
</dbReference>
<organism evidence="9 10">
    <name type="scientific">Penicillium cosmopolitanum</name>
    <dbReference type="NCBI Taxonomy" id="1131564"/>
    <lineage>
        <taxon>Eukaryota</taxon>
        <taxon>Fungi</taxon>
        <taxon>Dikarya</taxon>
        <taxon>Ascomycota</taxon>
        <taxon>Pezizomycotina</taxon>
        <taxon>Eurotiomycetes</taxon>
        <taxon>Eurotiomycetidae</taxon>
        <taxon>Eurotiales</taxon>
        <taxon>Aspergillaceae</taxon>
        <taxon>Penicillium</taxon>
    </lineage>
</organism>
<dbReference type="InterPro" id="IPR011032">
    <property type="entry name" value="GroES-like_sf"/>
</dbReference>
<dbReference type="EMBL" id="JAPZBU010000009">
    <property type="protein sequence ID" value="KAJ5387536.1"/>
    <property type="molecule type" value="Genomic_DNA"/>
</dbReference>
<evidence type="ECO:0000256" key="6">
    <source>
        <dbReference type="RuleBase" id="RU361277"/>
    </source>
</evidence>